<proteinExistence type="predicted"/>
<feature type="signal peptide" evidence="1">
    <location>
        <begin position="1"/>
        <end position="22"/>
    </location>
</feature>
<dbReference type="EMBL" id="VLKN01000002">
    <property type="protein sequence ID" value="TWI04656.1"/>
    <property type="molecule type" value="Genomic_DNA"/>
</dbReference>
<evidence type="ECO:0000313" key="2">
    <source>
        <dbReference type="EMBL" id="TWI04656.1"/>
    </source>
</evidence>
<keyword evidence="1" id="KW-0732">Signal</keyword>
<evidence type="ECO:0008006" key="4">
    <source>
        <dbReference type="Google" id="ProtNLM"/>
    </source>
</evidence>
<dbReference type="RefSeq" id="WP_144898337.1">
    <property type="nucleotide sequence ID" value="NZ_VLKN01000002.1"/>
</dbReference>
<name>A0A562LAR9_9GAMM</name>
<keyword evidence="3" id="KW-1185">Reference proteome</keyword>
<dbReference type="OrthoDB" id="6027182at2"/>
<evidence type="ECO:0000313" key="3">
    <source>
        <dbReference type="Proteomes" id="UP000315167"/>
    </source>
</evidence>
<dbReference type="AlphaFoldDB" id="A0A562LAR9"/>
<gene>
    <name evidence="2" type="ORF">IP90_00789</name>
</gene>
<protein>
    <recommendedName>
        <fullName evidence="4">DUF4189 domain-containing protein</fullName>
    </recommendedName>
</protein>
<dbReference type="Proteomes" id="UP000315167">
    <property type="component" value="Unassembled WGS sequence"/>
</dbReference>
<organism evidence="2 3">
    <name type="scientific">Luteimonas cucumeris</name>
    <dbReference type="NCBI Taxonomy" id="985012"/>
    <lineage>
        <taxon>Bacteria</taxon>
        <taxon>Pseudomonadati</taxon>
        <taxon>Pseudomonadota</taxon>
        <taxon>Gammaproteobacteria</taxon>
        <taxon>Lysobacterales</taxon>
        <taxon>Lysobacteraceae</taxon>
        <taxon>Luteimonas</taxon>
    </lineage>
</organism>
<comment type="caution">
    <text evidence="2">The sequence shown here is derived from an EMBL/GenBank/DDBJ whole genome shotgun (WGS) entry which is preliminary data.</text>
</comment>
<feature type="chain" id="PRO_5021733265" description="DUF4189 domain-containing protein" evidence="1">
    <location>
        <begin position="23"/>
        <end position="83"/>
    </location>
</feature>
<reference evidence="2 3" key="1">
    <citation type="journal article" date="2015" name="Stand. Genomic Sci.">
        <title>Genomic Encyclopedia of Bacterial and Archaeal Type Strains, Phase III: the genomes of soil and plant-associated and newly described type strains.</title>
        <authorList>
            <person name="Whitman W.B."/>
            <person name="Woyke T."/>
            <person name="Klenk H.P."/>
            <person name="Zhou Y."/>
            <person name="Lilburn T.G."/>
            <person name="Beck B.J."/>
            <person name="De Vos P."/>
            <person name="Vandamme P."/>
            <person name="Eisen J.A."/>
            <person name="Garrity G."/>
            <person name="Hugenholtz P."/>
            <person name="Kyrpides N.C."/>
        </authorList>
    </citation>
    <scope>NUCLEOTIDE SEQUENCE [LARGE SCALE GENOMIC DNA]</scope>
    <source>
        <strain evidence="2 3">CGMCC 1.10821</strain>
    </source>
</reference>
<accession>A0A562LAR9</accession>
<evidence type="ECO:0000256" key="1">
    <source>
        <dbReference type="SAM" id="SignalP"/>
    </source>
</evidence>
<sequence length="83" mass="8765">MKMRSAAIAMAFLLSVTGSALAAVVHVSGSGLSYDPGLAMEMARADAIAKCEAQAGTPLEEVYTHISRNNYWSASSIWTCEVP</sequence>